<gene>
    <name evidence="1" type="ORF">NNL22_16150</name>
</gene>
<keyword evidence="2" id="KW-1185">Reference proteome</keyword>
<proteinExistence type="predicted"/>
<dbReference type="AlphaFoldDB" id="A0A9E8HH24"/>
<evidence type="ECO:0000313" key="2">
    <source>
        <dbReference type="Proteomes" id="UP001164472"/>
    </source>
</evidence>
<accession>A0A9E8HH24</accession>
<evidence type="ECO:0000313" key="1">
    <source>
        <dbReference type="EMBL" id="UZW74535.1"/>
    </source>
</evidence>
<name>A0A9E8HH24_9ALTE</name>
<dbReference type="EMBL" id="CP101527">
    <property type="protein sequence ID" value="UZW74535.1"/>
    <property type="molecule type" value="Genomic_DNA"/>
</dbReference>
<reference evidence="1" key="1">
    <citation type="submission" date="2022-07" db="EMBL/GenBank/DDBJ databases">
        <title>Alkalimarinus sp. nov., isolated from gut of a Alitta virens.</title>
        <authorList>
            <person name="Yang A.I."/>
            <person name="Shin N.-R."/>
        </authorList>
    </citation>
    <scope>NUCLEOTIDE SEQUENCE</scope>
    <source>
        <strain evidence="1">FA028</strain>
    </source>
</reference>
<protein>
    <submittedName>
        <fullName evidence="1">Uncharacterized protein</fullName>
    </submittedName>
</protein>
<dbReference type="RefSeq" id="WP_251813099.1">
    <property type="nucleotide sequence ID" value="NZ_CP101527.1"/>
</dbReference>
<organism evidence="1 2">
    <name type="scientific">Alkalimarinus sediminis</name>
    <dbReference type="NCBI Taxonomy" id="1632866"/>
    <lineage>
        <taxon>Bacteria</taxon>
        <taxon>Pseudomonadati</taxon>
        <taxon>Pseudomonadota</taxon>
        <taxon>Gammaproteobacteria</taxon>
        <taxon>Alteromonadales</taxon>
        <taxon>Alteromonadaceae</taxon>
        <taxon>Alkalimarinus</taxon>
    </lineage>
</organism>
<sequence>MKYKNLKSFAHNFTHSFVSYENHFDGVFIIEELRNVVRKMNGEVLSIYWLPSNNPISIKLSQRALKSLEYYNTWLPKLAKQHKIELSAISELRTDIYRKPNHQIEVMACLTDDRGNEYQQSVQL</sequence>
<dbReference type="KEGG" id="asem:NNL22_16150"/>
<dbReference type="Proteomes" id="UP001164472">
    <property type="component" value="Chromosome"/>
</dbReference>